<dbReference type="Pfam" id="PF02654">
    <property type="entry name" value="CobS"/>
    <property type="match status" value="1"/>
</dbReference>
<dbReference type="GO" id="GO:0005886">
    <property type="term" value="C:plasma membrane"/>
    <property type="evidence" value="ECO:0007669"/>
    <property type="project" value="UniProtKB-SubCell"/>
</dbReference>
<comment type="pathway">
    <text evidence="3 19">Cofactor biosynthesis; adenosylcobalamin biosynthesis; adenosylcobalamin from cob(II)yrinate a,c-diamide: step 7/7.</text>
</comment>
<name>A0A211YNG6_9CREN</name>
<comment type="subcellular location">
    <subcellularLocation>
        <location evidence="2 19">Cell membrane</location>
        <topology evidence="2 19">Multi-pass membrane protein</topology>
    </subcellularLocation>
</comment>
<sequence>MRVPGVTELLRNLGCLIAFLTRIPVSCHDVREAARGYPLVPLVGLLEGIIVAATMHVAPEPGVAAALALILHLLVTGGLHLDGFADYSDAMGAGARGETAARIMKDPRRGGFALAYTIVLLVAKYAGFEAVWRSPLVVVASYIAAAEAMYTVSALLPAPGYRGLGWLFRNLGVSRRGIAINLVIYASAALATVLLEARRVLAALTAGAAMSLLVARDARLRLGYASGDVLGFAYETVHTAALLVAALLEARL</sequence>
<dbReference type="Proteomes" id="UP000196694">
    <property type="component" value="Unassembled WGS sequence"/>
</dbReference>
<evidence type="ECO:0000256" key="5">
    <source>
        <dbReference type="ARBA" id="ARBA00013200"/>
    </source>
</evidence>
<keyword evidence="8 19" id="KW-0169">Cobalamin biosynthesis</keyword>
<evidence type="ECO:0000256" key="8">
    <source>
        <dbReference type="ARBA" id="ARBA00022573"/>
    </source>
</evidence>
<evidence type="ECO:0000256" key="12">
    <source>
        <dbReference type="ARBA" id="ARBA00022989"/>
    </source>
</evidence>
<comment type="catalytic activity">
    <reaction evidence="18 19">
        <text>alpha-ribazole 5'-phosphate + adenosylcob(III)inamide-GDP = adenosylcob(III)alamin 5'-phosphate + GMP + H(+)</text>
        <dbReference type="Rhea" id="RHEA:23560"/>
        <dbReference type="ChEBI" id="CHEBI:15378"/>
        <dbReference type="ChEBI" id="CHEBI:57918"/>
        <dbReference type="ChEBI" id="CHEBI:58115"/>
        <dbReference type="ChEBI" id="CHEBI:60487"/>
        <dbReference type="ChEBI" id="CHEBI:60493"/>
        <dbReference type="EC" id="2.7.8.26"/>
    </reaction>
</comment>
<keyword evidence="11 19" id="KW-0460">Magnesium</keyword>
<dbReference type="PANTHER" id="PTHR34148">
    <property type="entry name" value="ADENOSYLCOBINAMIDE-GDP RIBAZOLETRANSFERASE"/>
    <property type="match status" value="1"/>
</dbReference>
<evidence type="ECO:0000256" key="18">
    <source>
        <dbReference type="ARBA" id="ARBA00049504"/>
    </source>
</evidence>
<feature type="transmembrane region" description="Helical" evidence="19">
    <location>
        <begin position="177"/>
        <end position="195"/>
    </location>
</feature>
<accession>A0A211YNG6</accession>
<evidence type="ECO:0000256" key="1">
    <source>
        <dbReference type="ARBA" id="ARBA00001946"/>
    </source>
</evidence>
<feature type="transmembrane region" description="Helical" evidence="19">
    <location>
        <begin position="134"/>
        <end position="156"/>
    </location>
</feature>
<dbReference type="GO" id="GO:0009236">
    <property type="term" value="P:cobalamin biosynthetic process"/>
    <property type="evidence" value="ECO:0007669"/>
    <property type="project" value="UniProtKB-UniRule"/>
</dbReference>
<dbReference type="UniPathway" id="UPA00148">
    <property type="reaction ID" value="UER00238"/>
</dbReference>
<comment type="caution">
    <text evidence="20">The sequence shown here is derived from an EMBL/GenBank/DDBJ whole genome shotgun (WGS) entry which is preliminary data.</text>
</comment>
<reference evidence="20 21" key="1">
    <citation type="submission" date="2017-05" db="EMBL/GenBank/DDBJ databases">
        <title>The draft genome of the hyperthermophilic archaeon 'Pyrodictium delaneyi strain Hulk', an iron and nitrate reducer, reveals the capacity for sulfate reduction.</title>
        <authorList>
            <person name="Demey L.M."/>
            <person name="Miller C."/>
            <person name="Manzella M."/>
            <person name="Reguera G."/>
            <person name="Kashefi K."/>
        </authorList>
    </citation>
    <scope>NUCLEOTIDE SEQUENCE [LARGE SCALE GENOMIC DNA]</scope>
    <source>
        <strain evidence="20 21">Hulk</strain>
    </source>
</reference>
<feature type="transmembrane region" description="Helical" evidence="19">
    <location>
        <begin position="39"/>
        <end position="57"/>
    </location>
</feature>
<organism evidence="20 21">
    <name type="scientific">Pyrodictium delaneyi</name>
    <dbReference type="NCBI Taxonomy" id="1273541"/>
    <lineage>
        <taxon>Archaea</taxon>
        <taxon>Thermoproteota</taxon>
        <taxon>Thermoprotei</taxon>
        <taxon>Desulfurococcales</taxon>
        <taxon>Pyrodictiaceae</taxon>
        <taxon>Pyrodictium</taxon>
    </lineage>
</organism>
<dbReference type="AlphaFoldDB" id="A0A211YNG6"/>
<evidence type="ECO:0000256" key="13">
    <source>
        <dbReference type="ARBA" id="ARBA00023136"/>
    </source>
</evidence>
<dbReference type="EMBL" id="NCQP01000003">
    <property type="protein sequence ID" value="OWJ54565.1"/>
    <property type="molecule type" value="Genomic_DNA"/>
</dbReference>
<evidence type="ECO:0000256" key="9">
    <source>
        <dbReference type="ARBA" id="ARBA00022679"/>
    </source>
</evidence>
<evidence type="ECO:0000313" key="21">
    <source>
        <dbReference type="Proteomes" id="UP000196694"/>
    </source>
</evidence>
<dbReference type="GO" id="GO:0008818">
    <property type="term" value="F:cobalamin 5'-phosphate synthase activity"/>
    <property type="evidence" value="ECO:0007669"/>
    <property type="project" value="UniProtKB-UniRule"/>
</dbReference>
<comment type="cofactor">
    <cofactor evidence="1 19">
        <name>Mg(2+)</name>
        <dbReference type="ChEBI" id="CHEBI:18420"/>
    </cofactor>
</comment>
<comment type="similarity">
    <text evidence="4 19">Belongs to the CobS family.</text>
</comment>
<dbReference type="EC" id="2.7.8.26" evidence="5 19"/>
<evidence type="ECO:0000256" key="19">
    <source>
        <dbReference type="HAMAP-Rule" id="MF_00719"/>
    </source>
</evidence>
<evidence type="ECO:0000256" key="10">
    <source>
        <dbReference type="ARBA" id="ARBA00022692"/>
    </source>
</evidence>
<feature type="transmembrane region" description="Helical" evidence="19">
    <location>
        <begin position="63"/>
        <end position="81"/>
    </location>
</feature>
<evidence type="ECO:0000256" key="11">
    <source>
        <dbReference type="ARBA" id="ARBA00022842"/>
    </source>
</evidence>
<evidence type="ECO:0000256" key="7">
    <source>
        <dbReference type="ARBA" id="ARBA00022475"/>
    </source>
</evidence>
<evidence type="ECO:0000256" key="17">
    <source>
        <dbReference type="ARBA" id="ARBA00048623"/>
    </source>
</evidence>
<protein>
    <recommendedName>
        <fullName evidence="6 19">Adenosylcobinamide-GDP ribazoletransferase</fullName>
        <ecNumber evidence="5 19">2.7.8.26</ecNumber>
    </recommendedName>
    <alternativeName>
        <fullName evidence="16 19">Cobalamin synthase</fullName>
    </alternativeName>
    <alternativeName>
        <fullName evidence="15 19">Cobalamin-5'-phosphate synthase</fullName>
    </alternativeName>
</protein>
<evidence type="ECO:0000256" key="4">
    <source>
        <dbReference type="ARBA" id="ARBA00010561"/>
    </source>
</evidence>
<evidence type="ECO:0000256" key="16">
    <source>
        <dbReference type="ARBA" id="ARBA00032853"/>
    </source>
</evidence>
<keyword evidence="10 19" id="KW-0812">Transmembrane</keyword>
<evidence type="ECO:0000256" key="3">
    <source>
        <dbReference type="ARBA" id="ARBA00004663"/>
    </source>
</evidence>
<evidence type="ECO:0000256" key="15">
    <source>
        <dbReference type="ARBA" id="ARBA00032605"/>
    </source>
</evidence>
<dbReference type="PANTHER" id="PTHR34148:SF1">
    <property type="entry name" value="ADENOSYLCOBINAMIDE-GDP RIBAZOLETRANSFERASE"/>
    <property type="match status" value="1"/>
</dbReference>
<dbReference type="GO" id="GO:0051073">
    <property type="term" value="F:adenosylcobinamide-GDP ribazoletransferase activity"/>
    <property type="evidence" value="ECO:0007669"/>
    <property type="project" value="UniProtKB-UniRule"/>
</dbReference>
<keyword evidence="13 19" id="KW-0472">Membrane</keyword>
<keyword evidence="9 19" id="KW-0808">Transferase</keyword>
<dbReference type="InterPro" id="IPR003805">
    <property type="entry name" value="CobS"/>
</dbReference>
<proteinExistence type="inferred from homology"/>
<gene>
    <name evidence="19" type="primary">cobS</name>
    <name evidence="20" type="ORF">Pdsh_05920</name>
</gene>
<keyword evidence="7 19" id="KW-1003">Cell membrane</keyword>
<evidence type="ECO:0000256" key="6">
    <source>
        <dbReference type="ARBA" id="ARBA00015850"/>
    </source>
</evidence>
<feature type="transmembrane region" description="Helical" evidence="19">
    <location>
        <begin position="111"/>
        <end position="128"/>
    </location>
</feature>
<comment type="catalytic activity">
    <reaction evidence="17 19">
        <text>alpha-ribazole + adenosylcob(III)inamide-GDP = adenosylcob(III)alamin + GMP + H(+)</text>
        <dbReference type="Rhea" id="RHEA:16049"/>
        <dbReference type="ChEBI" id="CHEBI:10329"/>
        <dbReference type="ChEBI" id="CHEBI:15378"/>
        <dbReference type="ChEBI" id="CHEBI:18408"/>
        <dbReference type="ChEBI" id="CHEBI:58115"/>
        <dbReference type="ChEBI" id="CHEBI:60487"/>
        <dbReference type="EC" id="2.7.8.26"/>
    </reaction>
</comment>
<keyword evidence="12 19" id="KW-1133">Transmembrane helix</keyword>
<evidence type="ECO:0000256" key="14">
    <source>
        <dbReference type="ARBA" id="ARBA00025228"/>
    </source>
</evidence>
<keyword evidence="21" id="KW-1185">Reference proteome</keyword>
<comment type="function">
    <text evidence="14 19">Joins adenosylcobinamide-GDP and alpha-ribazole to generate adenosylcobalamin (Ado-cobalamin). Also synthesizes adenosylcobalamin 5'-phosphate from adenosylcobinamide-GDP and alpha-ribazole 5'-phosphate.</text>
</comment>
<evidence type="ECO:0000313" key="20">
    <source>
        <dbReference type="EMBL" id="OWJ54565.1"/>
    </source>
</evidence>
<evidence type="ECO:0000256" key="2">
    <source>
        <dbReference type="ARBA" id="ARBA00004651"/>
    </source>
</evidence>
<dbReference type="HAMAP" id="MF_00719">
    <property type="entry name" value="CobS"/>
    <property type="match status" value="1"/>
</dbReference>